<reference evidence="2 3" key="1">
    <citation type="submission" date="2016-04" db="EMBL/GenBank/DDBJ databases">
        <title>Peptidophaga gingivicola gen. nov., sp. nov., isolated from human subgingival plaque.</title>
        <authorList>
            <person name="Beall C.J."/>
            <person name="Mokrzan E.M."/>
            <person name="Griffen A.L."/>
            <person name="Leys E.J."/>
        </authorList>
    </citation>
    <scope>NUCLEOTIDE SEQUENCE [LARGE SCALE GENOMIC DNA]</scope>
    <source>
        <strain evidence="2 3">BA112</strain>
    </source>
</reference>
<dbReference type="AlphaFoldDB" id="A0A179B4I0"/>
<evidence type="ECO:0000256" key="1">
    <source>
        <dbReference type="SAM" id="MobiDB-lite"/>
    </source>
</evidence>
<gene>
    <name evidence="2" type="ORF">A4H34_02915</name>
</gene>
<dbReference type="Gene3D" id="3.30.1310.10">
    <property type="entry name" value="Nucleoid-associated protein YbaB-like domain"/>
    <property type="match status" value="1"/>
</dbReference>
<dbReference type="Pfam" id="PF02575">
    <property type="entry name" value="YbaB_DNA_bd"/>
    <property type="match status" value="1"/>
</dbReference>
<keyword evidence="3" id="KW-1185">Reference proteome</keyword>
<name>A0A179B4I0_9ACTO</name>
<dbReference type="InterPro" id="IPR004401">
    <property type="entry name" value="YbaB/EbfC"/>
</dbReference>
<comment type="caution">
    <text evidence="2">The sequence shown here is derived from an EMBL/GenBank/DDBJ whole genome shotgun (WGS) entry which is preliminary data.</text>
</comment>
<dbReference type="InterPro" id="IPR036894">
    <property type="entry name" value="YbaB-like_sf"/>
</dbReference>
<feature type="compositionally biased region" description="Basic and acidic residues" evidence="1">
    <location>
        <begin position="151"/>
        <end position="168"/>
    </location>
</feature>
<dbReference type="SUPFAM" id="SSF82607">
    <property type="entry name" value="YbaB-like"/>
    <property type="match status" value="1"/>
</dbReference>
<evidence type="ECO:0000313" key="2">
    <source>
        <dbReference type="EMBL" id="OAP86143.1"/>
    </source>
</evidence>
<sequence length="209" mass="21274">MVAKDFSSLAAALATVDGQVAQAQRDLTRARALRGAVERLRGYGKSAGGEVTATVNQAGALTAIQFSTGASGVSLDRLAELVVEASRQAHRDAANRYARLMHETFGADSATAAAALAEAGRLLNAGRGSSEALGVSALQSGVWHPGAPNEPTERSADAEPRAAGAKESRKPRHLGQPGGGLAGLTGRSGSAGGRAFRRSKEDDDEGGQS</sequence>
<dbReference type="RefSeq" id="WP_009197845.1">
    <property type="nucleotide sequence ID" value="NZ_LVZK01000001.1"/>
</dbReference>
<dbReference type="STRING" id="1823756.A4H34_02915"/>
<proteinExistence type="predicted"/>
<protein>
    <recommendedName>
        <fullName evidence="4">YbaB/EbfC DNA-binding family protein</fullName>
    </recommendedName>
</protein>
<dbReference type="EMBL" id="LVZK01000001">
    <property type="protein sequence ID" value="OAP86143.1"/>
    <property type="molecule type" value="Genomic_DNA"/>
</dbReference>
<dbReference type="Proteomes" id="UP000078368">
    <property type="component" value="Unassembled WGS sequence"/>
</dbReference>
<feature type="region of interest" description="Disordered" evidence="1">
    <location>
        <begin position="141"/>
        <end position="209"/>
    </location>
</feature>
<evidence type="ECO:0008006" key="4">
    <source>
        <dbReference type="Google" id="ProtNLM"/>
    </source>
</evidence>
<evidence type="ECO:0000313" key="3">
    <source>
        <dbReference type="Proteomes" id="UP000078368"/>
    </source>
</evidence>
<organism evidence="2 3">
    <name type="scientific">Peptidiphaga gingivicola</name>
    <dbReference type="NCBI Taxonomy" id="2741497"/>
    <lineage>
        <taxon>Bacteria</taxon>
        <taxon>Bacillati</taxon>
        <taxon>Actinomycetota</taxon>
        <taxon>Actinomycetes</taxon>
        <taxon>Actinomycetales</taxon>
        <taxon>Actinomycetaceae</taxon>
        <taxon>Peptidiphaga</taxon>
    </lineage>
</organism>
<dbReference type="GO" id="GO:0003677">
    <property type="term" value="F:DNA binding"/>
    <property type="evidence" value="ECO:0007669"/>
    <property type="project" value="InterPro"/>
</dbReference>
<accession>A0A179B4I0</accession>